<dbReference type="Pfam" id="PF14719">
    <property type="entry name" value="PID_2"/>
    <property type="match status" value="1"/>
</dbReference>
<dbReference type="SUPFAM" id="SSF50729">
    <property type="entry name" value="PH domain-like"/>
    <property type="match status" value="1"/>
</dbReference>
<dbReference type="AlphaFoldDB" id="A0A2G8JMG5"/>
<sequence>MEAVESPVDQLCRLRDKQKLPKVAVTFDTEGLTIKELSSSLFSKNKSKKDGIDIYLPLHHITYGVASEAHPLVFACISRMAEDDTPHDDGMPVLMLYAFLCDKVDTAQQITYWQLQAYIEAYEELKRKKILRNRRKQALGSRKPAASMAQRKAGSAGYDQPLPLYGNEPPPPLEEEEENGNDIPKKGYKVKNKGYSKPKSDNGYIPDSDINMDKEQKASSPLGPSSPTEKSRSGSITSEDSQGGSRDVAFERRISEMNDLMVEMDAEKLKKLMISNHASLA</sequence>
<gene>
    <name evidence="3" type="ORF">BSL78_26207</name>
</gene>
<reference evidence="3 4" key="1">
    <citation type="journal article" date="2017" name="PLoS Biol.">
        <title>The sea cucumber genome provides insights into morphological evolution and visceral regeneration.</title>
        <authorList>
            <person name="Zhang X."/>
            <person name="Sun L."/>
            <person name="Yuan J."/>
            <person name="Sun Y."/>
            <person name="Gao Y."/>
            <person name="Zhang L."/>
            <person name="Li S."/>
            <person name="Dai H."/>
            <person name="Hamel J.F."/>
            <person name="Liu C."/>
            <person name="Yu Y."/>
            <person name="Liu S."/>
            <person name="Lin W."/>
            <person name="Guo K."/>
            <person name="Jin S."/>
            <person name="Xu P."/>
            <person name="Storey K.B."/>
            <person name="Huan P."/>
            <person name="Zhang T."/>
            <person name="Zhou Y."/>
            <person name="Zhang J."/>
            <person name="Lin C."/>
            <person name="Li X."/>
            <person name="Xing L."/>
            <person name="Huo D."/>
            <person name="Sun M."/>
            <person name="Wang L."/>
            <person name="Mercier A."/>
            <person name="Li F."/>
            <person name="Yang H."/>
            <person name="Xiang J."/>
        </authorList>
    </citation>
    <scope>NUCLEOTIDE SEQUENCE [LARGE SCALE GENOMIC DNA]</scope>
    <source>
        <strain evidence="3">Shaxun</strain>
        <tissue evidence="3">Muscle</tissue>
    </source>
</reference>
<dbReference type="InterPro" id="IPR006020">
    <property type="entry name" value="PTB/PI_dom"/>
</dbReference>
<feature type="compositionally biased region" description="Polar residues" evidence="1">
    <location>
        <begin position="218"/>
        <end position="244"/>
    </location>
</feature>
<evidence type="ECO:0000313" key="4">
    <source>
        <dbReference type="Proteomes" id="UP000230750"/>
    </source>
</evidence>
<dbReference type="Gene3D" id="2.30.29.30">
    <property type="entry name" value="Pleckstrin-homology domain (PH domain)/Phosphotyrosine-binding domain (PTB)"/>
    <property type="match status" value="1"/>
</dbReference>
<comment type="caution">
    <text evidence="3">The sequence shown here is derived from an EMBL/GenBank/DDBJ whole genome shotgun (WGS) entry which is preliminary data.</text>
</comment>
<organism evidence="3 4">
    <name type="scientific">Stichopus japonicus</name>
    <name type="common">Sea cucumber</name>
    <dbReference type="NCBI Taxonomy" id="307972"/>
    <lineage>
        <taxon>Eukaryota</taxon>
        <taxon>Metazoa</taxon>
        <taxon>Echinodermata</taxon>
        <taxon>Eleutherozoa</taxon>
        <taxon>Echinozoa</taxon>
        <taxon>Holothuroidea</taxon>
        <taxon>Aspidochirotacea</taxon>
        <taxon>Aspidochirotida</taxon>
        <taxon>Stichopodidae</taxon>
        <taxon>Apostichopus</taxon>
    </lineage>
</organism>
<feature type="compositionally biased region" description="Basic residues" evidence="1">
    <location>
        <begin position="186"/>
        <end position="196"/>
    </location>
</feature>
<evidence type="ECO:0000259" key="2">
    <source>
        <dbReference type="Pfam" id="PF14719"/>
    </source>
</evidence>
<accession>A0A2G8JMG5</accession>
<name>A0A2G8JMG5_STIJA</name>
<dbReference type="InterPro" id="IPR011993">
    <property type="entry name" value="PH-like_dom_sf"/>
</dbReference>
<dbReference type="Proteomes" id="UP000230750">
    <property type="component" value="Unassembled WGS sequence"/>
</dbReference>
<evidence type="ECO:0000313" key="3">
    <source>
        <dbReference type="EMBL" id="PIK36954.1"/>
    </source>
</evidence>
<dbReference type="EMBL" id="MRZV01001587">
    <property type="protein sequence ID" value="PIK36954.1"/>
    <property type="molecule type" value="Genomic_DNA"/>
</dbReference>
<protein>
    <recommendedName>
        <fullName evidence="2">PID domain-containing protein</fullName>
    </recommendedName>
</protein>
<keyword evidence="4" id="KW-1185">Reference proteome</keyword>
<feature type="domain" description="PID" evidence="2">
    <location>
        <begin position="44"/>
        <end position="152"/>
    </location>
</feature>
<dbReference type="OrthoDB" id="10056768at2759"/>
<evidence type="ECO:0000256" key="1">
    <source>
        <dbReference type="SAM" id="MobiDB-lite"/>
    </source>
</evidence>
<proteinExistence type="predicted"/>
<feature type="non-terminal residue" evidence="3">
    <location>
        <position position="281"/>
    </location>
</feature>
<feature type="region of interest" description="Disordered" evidence="1">
    <location>
        <begin position="134"/>
        <end position="249"/>
    </location>
</feature>